<dbReference type="RefSeq" id="WP_115152939.1">
    <property type="nucleotide sequence ID" value="NZ_JAHXQX010000022.1"/>
</dbReference>
<evidence type="ECO:0000313" key="1">
    <source>
        <dbReference type="EMBL" id="SUB78831.1"/>
    </source>
</evidence>
<accession>A0AAQ1UG93</accession>
<dbReference type="EMBL" id="UGTJ01000001">
    <property type="protein sequence ID" value="SUB78831.1"/>
    <property type="molecule type" value="Genomic_DNA"/>
</dbReference>
<comment type="caution">
    <text evidence="1">The sequence shown here is derived from an EMBL/GenBank/DDBJ whole genome shotgun (WGS) entry which is preliminary data.</text>
</comment>
<name>A0AAQ1UG93_9BACT</name>
<reference evidence="1 2" key="1">
    <citation type="submission" date="2018-06" db="EMBL/GenBank/DDBJ databases">
        <authorList>
            <consortium name="Pathogen Informatics"/>
            <person name="Doyle S."/>
        </authorList>
    </citation>
    <scope>NUCLEOTIDE SEQUENCE [LARGE SCALE GENOMIC DNA]</scope>
    <source>
        <strain evidence="1 2">NCTC13063</strain>
    </source>
</reference>
<proteinExistence type="predicted"/>
<gene>
    <name evidence="1" type="ORF">NCTC13063_00077</name>
</gene>
<organism evidence="1 2">
    <name type="scientific">Segatella buccae</name>
    <dbReference type="NCBI Taxonomy" id="28126"/>
    <lineage>
        <taxon>Bacteria</taxon>
        <taxon>Pseudomonadati</taxon>
        <taxon>Bacteroidota</taxon>
        <taxon>Bacteroidia</taxon>
        <taxon>Bacteroidales</taxon>
        <taxon>Prevotellaceae</taxon>
        <taxon>Segatella</taxon>
    </lineage>
</organism>
<dbReference type="Proteomes" id="UP000255283">
    <property type="component" value="Unassembled WGS sequence"/>
</dbReference>
<protein>
    <submittedName>
        <fullName evidence="1">Uncharacterized protein</fullName>
    </submittedName>
</protein>
<dbReference type="AlphaFoldDB" id="A0AAQ1UG93"/>
<evidence type="ECO:0000313" key="2">
    <source>
        <dbReference type="Proteomes" id="UP000255283"/>
    </source>
</evidence>
<sequence>MSKITFYIGEESYTFNATIEIKLDGEDKPNNLRVETILSEEIKRYINNNNLKGKPKHISIEDESFIGECKDLSIIGILEIRAK</sequence>